<feature type="domain" description="Dinitrogenase iron-molybdenum cofactor biosynthesis" evidence="1">
    <location>
        <begin position="18"/>
        <end position="111"/>
    </location>
</feature>
<dbReference type="AlphaFoldDB" id="A0A3B1BY24"/>
<gene>
    <name evidence="2" type="ORF">MNBD_IGNAVI01-2106</name>
</gene>
<sequence length="144" mass="16395">MEIRLAFALSHNNVFEEKHFGEADKYLVYELNPNGMILLSEVTNPFKTFESNQLHGSAKKGAAVISFLKGLGVSILVSRRFGQNIRMVNRHFIPVIISKEEPGQVSKILMKHIKWLQDELENKPPEYGVFTLNNGILKSRVKTK</sequence>
<protein>
    <recommendedName>
        <fullName evidence="1">Dinitrogenase iron-molybdenum cofactor biosynthesis domain-containing protein</fullName>
    </recommendedName>
</protein>
<accession>A0A3B1BY24</accession>
<name>A0A3B1BY24_9ZZZZ</name>
<dbReference type="InterPro" id="IPR003731">
    <property type="entry name" value="Di-Nase_FeMo-co_biosynth"/>
</dbReference>
<evidence type="ECO:0000259" key="1">
    <source>
        <dbReference type="Pfam" id="PF02579"/>
    </source>
</evidence>
<proteinExistence type="predicted"/>
<evidence type="ECO:0000313" key="2">
    <source>
        <dbReference type="EMBL" id="VAX22849.1"/>
    </source>
</evidence>
<dbReference type="SUPFAM" id="SSF53146">
    <property type="entry name" value="Nitrogenase accessory factor-like"/>
    <property type="match status" value="1"/>
</dbReference>
<dbReference type="InterPro" id="IPR036105">
    <property type="entry name" value="DiNase_FeMo-co_biosyn_sf"/>
</dbReference>
<reference evidence="2" key="1">
    <citation type="submission" date="2018-06" db="EMBL/GenBank/DDBJ databases">
        <authorList>
            <person name="Zhirakovskaya E."/>
        </authorList>
    </citation>
    <scope>NUCLEOTIDE SEQUENCE</scope>
</reference>
<organism evidence="2">
    <name type="scientific">hydrothermal vent metagenome</name>
    <dbReference type="NCBI Taxonomy" id="652676"/>
    <lineage>
        <taxon>unclassified sequences</taxon>
        <taxon>metagenomes</taxon>
        <taxon>ecological metagenomes</taxon>
    </lineage>
</organism>
<dbReference type="EMBL" id="UOGD01000237">
    <property type="protein sequence ID" value="VAX22849.1"/>
    <property type="molecule type" value="Genomic_DNA"/>
</dbReference>
<dbReference type="Gene3D" id="3.30.420.130">
    <property type="entry name" value="Dinitrogenase iron-molybdenum cofactor biosynthesis domain"/>
    <property type="match status" value="1"/>
</dbReference>
<dbReference type="Pfam" id="PF02579">
    <property type="entry name" value="Nitro_FeMo-Co"/>
    <property type="match status" value="1"/>
</dbReference>